<sequence>MADRELQPGLDLIERLVGEDPPPFALLNRPESSGADRIEVLLGDVTTTDLIGAIPLPAEEDTVAEGGTPRQDVLVLIPFRQLAERGDPCPDDGTPLLTMRVREQATLDVSTVLPRLPDPAIRLDNAHFDVSDEDYAAIVSRIVADEIGTGEGANFVLKRSFTADITGYSPQSALGFFRRLMRRETGAYWTFIVHTGERTLVGASPERHVSLSGGTAVMNPISGTYRYPPAGPSLSGLLEFLADPKETDELYMVVDEELKTMARVCSAGGHLVGPYLKEMARLAHTEYFIEGRTDRDVREILRETMFAPTVTGSPVESAYRVISRYEPQGRGYYSGVMALLGRGPTGERTMDSAILIRTADIERSGRLRIGVGATLVRHSDPASEVEETRAKTSGLLAALESDEPRALGRHPEVVRALATRNLGLSTFWRESATDRNSPESSLLGLRILVVDAEDAFTAMLGHQLRSLGPAVTVCRYDEPHDFEAYDLVVMGPGPGDPQASESPKIARLRSDLCQLLGGDRPFLAVCLSHQILSSLLGLPVVRKETPNQGLREEIDLFGRREQVGFYNTFAAVAETDTITGPTGRVEVSRNPETGEVYALGGPGFRSAQFHPESVLTSDGVRIIRDMLTDLLPVSALSSP</sequence>
<dbReference type="InterPro" id="IPR029062">
    <property type="entry name" value="Class_I_gatase-like"/>
</dbReference>
<comment type="catalytic activity">
    <reaction evidence="4">
        <text>chorismate + L-glutamine = anthranilate + pyruvate + L-glutamate + H(+)</text>
        <dbReference type="Rhea" id="RHEA:21732"/>
        <dbReference type="ChEBI" id="CHEBI:15361"/>
        <dbReference type="ChEBI" id="CHEBI:15378"/>
        <dbReference type="ChEBI" id="CHEBI:16567"/>
        <dbReference type="ChEBI" id="CHEBI:29748"/>
        <dbReference type="ChEBI" id="CHEBI:29985"/>
        <dbReference type="ChEBI" id="CHEBI:58359"/>
        <dbReference type="EC" id="4.1.3.27"/>
    </reaction>
</comment>
<evidence type="ECO:0000256" key="2">
    <source>
        <dbReference type="ARBA" id="ARBA00022962"/>
    </source>
</evidence>
<dbReference type="PRINTS" id="PR00097">
    <property type="entry name" value="ANTSNTHASEII"/>
</dbReference>
<dbReference type="InterPro" id="IPR019999">
    <property type="entry name" value="Anth_synth_I-like"/>
</dbReference>
<dbReference type="Pfam" id="PF00425">
    <property type="entry name" value="Chorismate_bind"/>
    <property type="match status" value="1"/>
</dbReference>
<dbReference type="SUPFAM" id="SSF56322">
    <property type="entry name" value="ADC synthase"/>
    <property type="match status" value="1"/>
</dbReference>
<reference evidence="8" key="1">
    <citation type="journal article" date="2019" name="Int. J. Syst. Evol. Microbiol.">
        <title>The Global Catalogue of Microorganisms (GCM) 10K type strain sequencing project: providing services to taxonomists for standard genome sequencing and annotation.</title>
        <authorList>
            <consortium name="The Broad Institute Genomics Platform"/>
            <consortium name="The Broad Institute Genome Sequencing Center for Infectious Disease"/>
            <person name="Wu L."/>
            <person name="Ma J."/>
        </authorList>
    </citation>
    <scope>NUCLEOTIDE SEQUENCE [LARGE SCALE GENOMIC DNA]</scope>
    <source>
        <strain evidence="8">JCM 17137</strain>
    </source>
</reference>
<feature type="domain" description="Glutamine amidotransferase" evidence="5">
    <location>
        <begin position="448"/>
        <end position="628"/>
    </location>
</feature>
<name>A0ABP7EXI8_9ACTN</name>
<evidence type="ECO:0000256" key="1">
    <source>
        <dbReference type="ARBA" id="ARBA00012266"/>
    </source>
</evidence>
<evidence type="ECO:0000313" key="7">
    <source>
        <dbReference type="EMBL" id="GAA3726282.1"/>
    </source>
</evidence>
<evidence type="ECO:0000256" key="3">
    <source>
        <dbReference type="ARBA" id="ARBA00023239"/>
    </source>
</evidence>
<dbReference type="EMBL" id="BAABDD010000001">
    <property type="protein sequence ID" value="GAA3726282.1"/>
    <property type="molecule type" value="Genomic_DNA"/>
</dbReference>
<protein>
    <recommendedName>
        <fullName evidence="1">anthranilate synthase</fullName>
        <ecNumber evidence="1">4.1.3.27</ecNumber>
    </recommendedName>
</protein>
<keyword evidence="3" id="KW-0456">Lyase</keyword>
<dbReference type="CDD" id="cd01743">
    <property type="entry name" value="GATase1_Anthranilate_Synthase"/>
    <property type="match status" value="1"/>
</dbReference>
<dbReference type="Gene3D" id="3.40.50.880">
    <property type="match status" value="1"/>
</dbReference>
<dbReference type="PANTHER" id="PTHR11236">
    <property type="entry name" value="AMINOBENZOATE/ANTHRANILATE SYNTHASE"/>
    <property type="match status" value="1"/>
</dbReference>
<gene>
    <name evidence="7" type="primary">phzE_1</name>
    <name evidence="7" type="ORF">GCM10022402_03740</name>
</gene>
<dbReference type="EC" id="4.1.3.27" evidence="1"/>
<dbReference type="Gene3D" id="3.60.120.10">
    <property type="entry name" value="Anthranilate synthase"/>
    <property type="match status" value="1"/>
</dbReference>
<feature type="domain" description="Chorismate-utilising enzyme C-terminal" evidence="6">
    <location>
        <begin position="132"/>
        <end position="391"/>
    </location>
</feature>
<dbReference type="InterPro" id="IPR017926">
    <property type="entry name" value="GATASE"/>
</dbReference>
<evidence type="ECO:0000259" key="5">
    <source>
        <dbReference type="Pfam" id="PF00117"/>
    </source>
</evidence>
<keyword evidence="8" id="KW-1185">Reference proteome</keyword>
<dbReference type="PRINTS" id="PR00096">
    <property type="entry name" value="GATASE"/>
</dbReference>
<dbReference type="Pfam" id="PF00117">
    <property type="entry name" value="GATase"/>
    <property type="match status" value="1"/>
</dbReference>
<evidence type="ECO:0000259" key="6">
    <source>
        <dbReference type="Pfam" id="PF00425"/>
    </source>
</evidence>
<dbReference type="InterPro" id="IPR006221">
    <property type="entry name" value="TrpG/PapA_dom"/>
</dbReference>
<comment type="caution">
    <text evidence="7">The sequence shown here is derived from an EMBL/GenBank/DDBJ whole genome shotgun (WGS) entry which is preliminary data.</text>
</comment>
<evidence type="ECO:0000256" key="4">
    <source>
        <dbReference type="ARBA" id="ARBA00047683"/>
    </source>
</evidence>
<accession>A0ABP7EXI8</accession>
<keyword evidence="2" id="KW-0315">Glutamine amidotransferase</keyword>
<dbReference type="SUPFAM" id="SSF52317">
    <property type="entry name" value="Class I glutamine amidotransferase-like"/>
    <property type="match status" value="1"/>
</dbReference>
<dbReference type="InterPro" id="IPR015890">
    <property type="entry name" value="Chorismate_C"/>
</dbReference>
<evidence type="ECO:0000313" key="8">
    <source>
        <dbReference type="Proteomes" id="UP001500908"/>
    </source>
</evidence>
<dbReference type="PROSITE" id="PS51273">
    <property type="entry name" value="GATASE_TYPE_1"/>
    <property type="match status" value="1"/>
</dbReference>
<dbReference type="InterPro" id="IPR005801">
    <property type="entry name" value="ADC_synthase"/>
</dbReference>
<organism evidence="7 8">
    <name type="scientific">Salinactinospora qingdaonensis</name>
    <dbReference type="NCBI Taxonomy" id="702744"/>
    <lineage>
        <taxon>Bacteria</taxon>
        <taxon>Bacillati</taxon>
        <taxon>Actinomycetota</taxon>
        <taxon>Actinomycetes</taxon>
        <taxon>Streptosporangiales</taxon>
        <taxon>Nocardiopsidaceae</taxon>
        <taxon>Salinactinospora</taxon>
    </lineage>
</organism>
<dbReference type="RefSeq" id="WP_344966568.1">
    <property type="nucleotide sequence ID" value="NZ_BAABDD010000001.1"/>
</dbReference>
<dbReference type="PANTHER" id="PTHR11236:SF49">
    <property type="entry name" value="ANTHRANILATE SYNTHASE COMPONENT 1"/>
    <property type="match status" value="1"/>
</dbReference>
<dbReference type="Proteomes" id="UP001500908">
    <property type="component" value="Unassembled WGS sequence"/>
</dbReference>
<proteinExistence type="predicted"/>